<protein>
    <submittedName>
        <fullName evidence="2">Uncharacterized protein</fullName>
    </submittedName>
</protein>
<evidence type="ECO:0000313" key="2">
    <source>
        <dbReference type="EMBL" id="BAU54212.1"/>
    </source>
</evidence>
<sequence length="192" mass="21137">MGYDNEKIPEAVKNKLNHNNNIQANAKIVGGSAKVLAFNLKTGIVLGSAIVPLGEEVEAAEIVGRELEAETKVLFRSAEELLNSSKSTEIQAVKSSIKTNVYLSKSTEELLKTKSSFENLITEHLQKLREFLKDPIANSSPAKIAQMTADNPSEEVLLKRALGRAEDLEKQIAKQEKELEKVNSAIQQKQKP</sequence>
<dbReference type="EMBL" id="AP017313">
    <property type="protein sequence ID" value="BAU54212.1"/>
    <property type="molecule type" value="Genomic_DNA"/>
</dbReference>
<keyword evidence="1" id="KW-0175">Coiled coil</keyword>
<dbReference type="KEGG" id="mgot:MgSA37_02386"/>
<dbReference type="AlphaFoldDB" id="A0A0X8X2Z6"/>
<keyword evidence="3" id="KW-1185">Reference proteome</keyword>
<organism evidence="2 3">
    <name type="scientific">Mucilaginibacter gotjawali</name>
    <dbReference type="NCBI Taxonomy" id="1550579"/>
    <lineage>
        <taxon>Bacteria</taxon>
        <taxon>Pseudomonadati</taxon>
        <taxon>Bacteroidota</taxon>
        <taxon>Sphingobacteriia</taxon>
        <taxon>Sphingobacteriales</taxon>
        <taxon>Sphingobacteriaceae</taxon>
        <taxon>Mucilaginibacter</taxon>
    </lineage>
</organism>
<dbReference type="Proteomes" id="UP000218263">
    <property type="component" value="Chromosome"/>
</dbReference>
<evidence type="ECO:0000313" key="3">
    <source>
        <dbReference type="Proteomes" id="UP000218263"/>
    </source>
</evidence>
<feature type="coiled-coil region" evidence="1">
    <location>
        <begin position="158"/>
        <end position="185"/>
    </location>
</feature>
<name>A0A0X8X2Z6_9SPHI</name>
<accession>A0A0X8X2Z6</accession>
<gene>
    <name evidence="2" type="ORF">MgSA37_02386</name>
</gene>
<evidence type="ECO:0000256" key="1">
    <source>
        <dbReference type="SAM" id="Coils"/>
    </source>
</evidence>
<proteinExistence type="predicted"/>
<reference evidence="2 3" key="1">
    <citation type="submission" date="2015-12" db="EMBL/GenBank/DDBJ databases">
        <title>Genome sequence of Mucilaginibacter gotjawali.</title>
        <authorList>
            <person name="Lee J.S."/>
            <person name="Lee K.C."/>
            <person name="Kim K.K."/>
            <person name="Lee B.W."/>
        </authorList>
    </citation>
    <scope>NUCLEOTIDE SEQUENCE [LARGE SCALE GENOMIC DNA]</scope>
    <source>
        <strain evidence="2 3">SA3-7</strain>
    </source>
</reference>